<feature type="transmembrane region" description="Helical" evidence="9">
    <location>
        <begin position="235"/>
        <end position="255"/>
    </location>
</feature>
<evidence type="ECO:0000259" key="10">
    <source>
        <dbReference type="Pfam" id="PF03553"/>
    </source>
</evidence>
<feature type="transmembrane region" description="Helical" evidence="9">
    <location>
        <begin position="76"/>
        <end position="103"/>
    </location>
</feature>
<feature type="transmembrane region" description="Helical" evidence="9">
    <location>
        <begin position="136"/>
        <end position="159"/>
    </location>
</feature>
<evidence type="ECO:0000256" key="9">
    <source>
        <dbReference type="SAM" id="Phobius"/>
    </source>
</evidence>
<dbReference type="PANTHER" id="PTHR33451:SF3">
    <property type="entry name" value="MALATE-2H(+)_NA(+)-LACTATE ANTIPORTER"/>
    <property type="match status" value="1"/>
</dbReference>
<evidence type="ECO:0000256" key="3">
    <source>
        <dbReference type="ARBA" id="ARBA00022449"/>
    </source>
</evidence>
<evidence type="ECO:0000256" key="2">
    <source>
        <dbReference type="ARBA" id="ARBA00022448"/>
    </source>
</evidence>
<dbReference type="RefSeq" id="WP_073051149.1">
    <property type="nucleotide sequence ID" value="NZ_FQZL01000059.1"/>
</dbReference>
<feature type="transmembrane region" description="Helical" evidence="9">
    <location>
        <begin position="262"/>
        <end position="280"/>
    </location>
</feature>
<keyword evidence="3" id="KW-0050">Antiport</keyword>
<dbReference type="GO" id="GO:0005886">
    <property type="term" value="C:plasma membrane"/>
    <property type="evidence" value="ECO:0007669"/>
    <property type="project" value="UniProtKB-SubCell"/>
</dbReference>
<feature type="transmembrane region" description="Helical" evidence="9">
    <location>
        <begin position="12"/>
        <end position="30"/>
    </location>
</feature>
<sequence>MKNKKQPSFGLSITPFVFLVVSIAISIFIFDLGEVHIAMFTSGIFASILSIKFLGYKWSELEEGILRGINMTMSALIVMMVIGMIIGTWILSGVVPTMIYYGLQIFSPQLFLLGTCIITCIISIATGSSWTTVATIGIALVGVGAGLGIPLPMTAGAIISGSYFGDKMSPLSDTTNLAPAITGANLFDHIRHMIYTTGPSLIISLILFGILGMKFHVENTDVTLLNTITSSLSETFYISPILLIVPCVVIAMVIIKMPAIPALFIAAILGGAAAMIFQGADLGTVIDVMNNGYSSNIGNEVVDILLSRGGLQSMLWTISLIICAMVFGGVMETTGMLRAISIEILKLAKSTGSLVLATVLSCIAMNIVAGDQYLAIVIPGRMYKDTFQERGLHPKNLSRILEDAGTLTSPLIPWTACGAYMMGTLGIAPWVYVPFCFLNLLNPIISIIYGFTGTTMEKLDVKATEIVEQYN</sequence>
<proteinExistence type="inferred from homology"/>
<evidence type="ECO:0000256" key="7">
    <source>
        <dbReference type="ARBA" id="ARBA00023136"/>
    </source>
</evidence>
<dbReference type="PANTHER" id="PTHR33451">
    <property type="entry name" value="MALATE-2H(+)/NA(+)-LACTATE ANTIPORTER"/>
    <property type="match status" value="1"/>
</dbReference>
<keyword evidence="5 9" id="KW-0812">Transmembrane</keyword>
<evidence type="ECO:0000313" key="11">
    <source>
        <dbReference type="EMBL" id="SHJ90551.1"/>
    </source>
</evidence>
<dbReference type="Proteomes" id="UP000184052">
    <property type="component" value="Unassembled WGS sequence"/>
</dbReference>
<dbReference type="InterPro" id="IPR018461">
    <property type="entry name" value="Na/H_Antiport_NhaC-like_C"/>
</dbReference>
<feature type="transmembrane region" description="Helical" evidence="9">
    <location>
        <begin position="194"/>
        <end position="215"/>
    </location>
</feature>
<feature type="transmembrane region" description="Helical" evidence="9">
    <location>
        <begin position="110"/>
        <end position="130"/>
    </location>
</feature>
<dbReference type="InterPro" id="IPR004770">
    <property type="entry name" value="Na/H_antiport_NhaC"/>
</dbReference>
<evidence type="ECO:0000256" key="1">
    <source>
        <dbReference type="ARBA" id="ARBA00004651"/>
    </source>
</evidence>
<evidence type="ECO:0000256" key="4">
    <source>
        <dbReference type="ARBA" id="ARBA00022475"/>
    </source>
</evidence>
<gene>
    <name evidence="11" type="ORF">SAMN02745751_03681</name>
</gene>
<keyword evidence="12" id="KW-1185">Reference proteome</keyword>
<feature type="transmembrane region" description="Helical" evidence="9">
    <location>
        <begin position="37"/>
        <end position="56"/>
    </location>
</feature>
<reference evidence="11 12" key="1">
    <citation type="submission" date="2016-11" db="EMBL/GenBank/DDBJ databases">
        <authorList>
            <person name="Jaros S."/>
            <person name="Januszkiewicz K."/>
            <person name="Wedrychowicz H."/>
        </authorList>
    </citation>
    <scope>NUCLEOTIDE SEQUENCE [LARGE SCALE GENOMIC DNA]</scope>
    <source>
        <strain evidence="11 12">DSM 17477</strain>
    </source>
</reference>
<organism evidence="11 12">
    <name type="scientific">Dethiosulfatibacter aminovorans DSM 17477</name>
    <dbReference type="NCBI Taxonomy" id="1121476"/>
    <lineage>
        <taxon>Bacteria</taxon>
        <taxon>Bacillati</taxon>
        <taxon>Bacillota</taxon>
        <taxon>Tissierellia</taxon>
        <taxon>Dethiosulfatibacter</taxon>
    </lineage>
</organism>
<dbReference type="Pfam" id="PF03553">
    <property type="entry name" value="Na_H_antiporter"/>
    <property type="match status" value="1"/>
</dbReference>
<dbReference type="GO" id="GO:0015297">
    <property type="term" value="F:antiporter activity"/>
    <property type="evidence" value="ECO:0007669"/>
    <property type="project" value="UniProtKB-KW"/>
</dbReference>
<keyword evidence="4" id="KW-1003">Cell membrane</keyword>
<keyword evidence="6 9" id="KW-1133">Transmembrane helix</keyword>
<dbReference type="STRING" id="1121476.SAMN02745751_03681"/>
<protein>
    <submittedName>
        <fullName evidence="11">Na+:H+ antiporter, NhaC family</fullName>
    </submittedName>
</protein>
<dbReference type="OrthoDB" id="9762978at2"/>
<name>A0A1M6N4A6_9FIRM</name>
<accession>A0A1M6N4A6</accession>
<dbReference type="NCBIfam" id="TIGR00931">
    <property type="entry name" value="antiport_nhaC"/>
    <property type="match status" value="1"/>
</dbReference>
<dbReference type="AlphaFoldDB" id="A0A1M6N4A6"/>
<evidence type="ECO:0000256" key="8">
    <source>
        <dbReference type="ARBA" id="ARBA00038435"/>
    </source>
</evidence>
<feature type="domain" description="Na+/H+ antiporter NhaC-like C-terminal" evidence="10">
    <location>
        <begin position="162"/>
        <end position="453"/>
    </location>
</feature>
<evidence type="ECO:0000313" key="12">
    <source>
        <dbReference type="Proteomes" id="UP000184052"/>
    </source>
</evidence>
<evidence type="ECO:0000256" key="6">
    <source>
        <dbReference type="ARBA" id="ARBA00022989"/>
    </source>
</evidence>
<feature type="transmembrane region" description="Helical" evidence="9">
    <location>
        <begin position="354"/>
        <end position="378"/>
    </location>
</feature>
<dbReference type="EMBL" id="FQZL01000059">
    <property type="protein sequence ID" value="SHJ90551.1"/>
    <property type="molecule type" value="Genomic_DNA"/>
</dbReference>
<feature type="transmembrane region" description="Helical" evidence="9">
    <location>
        <begin position="314"/>
        <end position="333"/>
    </location>
</feature>
<dbReference type="InterPro" id="IPR052180">
    <property type="entry name" value="NhaC_Na-H+_Antiporter"/>
</dbReference>
<evidence type="ECO:0000256" key="5">
    <source>
        <dbReference type="ARBA" id="ARBA00022692"/>
    </source>
</evidence>
<comment type="subcellular location">
    <subcellularLocation>
        <location evidence="1">Cell membrane</location>
        <topology evidence="1">Multi-pass membrane protein</topology>
    </subcellularLocation>
</comment>
<feature type="transmembrane region" description="Helical" evidence="9">
    <location>
        <begin position="430"/>
        <end position="452"/>
    </location>
</feature>
<keyword evidence="7 9" id="KW-0472">Membrane</keyword>
<comment type="similarity">
    <text evidence="8">Belongs to the NhaC Na(+)/H(+) (TC 2.A.35) antiporter family.</text>
</comment>
<keyword evidence="2" id="KW-0813">Transport</keyword>